<evidence type="ECO:0000313" key="3">
    <source>
        <dbReference type="EMBL" id="QPI50165.1"/>
    </source>
</evidence>
<dbReference type="NCBIfam" id="TIGR02595">
    <property type="entry name" value="PEP_CTERM"/>
    <property type="match status" value="1"/>
</dbReference>
<dbReference type="Proteomes" id="UP000662888">
    <property type="component" value="Chromosome"/>
</dbReference>
<gene>
    <name evidence="3" type="ORF">IV454_00540</name>
</gene>
<sequence length="251" mass="25751">MLVHPLKIVAGLFAAGMLACAPAHAAHAKATASLNNIQFYLTDLDLTDNISPSITFSAKDAGGSFFFSSGEPSPVDFLQGYGAISRIVPNGGVSVSNTPASMYAEAHAATVPAILGVGSSAYQFSRFILSPSTRLTFSAQADAFIDKDGIEKAVSSAGINGDFSTSINGVAGSEVFSMKLISTQGQHSQLLQGSFDTGAAIGTGRLYASASVALSQYIVEPPSPVPEPATYAMLAAGLLVIGAARRKARKA</sequence>
<dbReference type="EMBL" id="CP065053">
    <property type="protein sequence ID" value="QPI50165.1"/>
    <property type="molecule type" value="Genomic_DNA"/>
</dbReference>
<keyword evidence="4" id="KW-1185">Reference proteome</keyword>
<keyword evidence="1" id="KW-0732">Signal</keyword>
<feature type="chain" id="PRO_5047040323" evidence="1">
    <location>
        <begin position="26"/>
        <end position="251"/>
    </location>
</feature>
<dbReference type="RefSeq" id="WP_206089729.1">
    <property type="nucleotide sequence ID" value="NZ_CP065053.1"/>
</dbReference>
<feature type="signal peptide" evidence="1">
    <location>
        <begin position="1"/>
        <end position="25"/>
    </location>
</feature>
<evidence type="ECO:0000313" key="4">
    <source>
        <dbReference type="Proteomes" id="UP000662888"/>
    </source>
</evidence>
<proteinExistence type="predicted"/>
<feature type="domain" description="Ice-binding protein C-terminal" evidence="2">
    <location>
        <begin position="224"/>
        <end position="246"/>
    </location>
</feature>
<name>A0AA49A8Z3_9BURK</name>
<dbReference type="InterPro" id="IPR013424">
    <property type="entry name" value="Ice-binding_C"/>
</dbReference>
<organism evidence="3 4">
    <name type="scientific">Massilia antarctica</name>
    <dbReference type="NCBI Taxonomy" id="2765360"/>
    <lineage>
        <taxon>Bacteria</taxon>
        <taxon>Pseudomonadati</taxon>
        <taxon>Pseudomonadota</taxon>
        <taxon>Betaproteobacteria</taxon>
        <taxon>Burkholderiales</taxon>
        <taxon>Oxalobacteraceae</taxon>
        <taxon>Telluria group</taxon>
        <taxon>Massilia</taxon>
    </lineage>
</organism>
<dbReference type="PROSITE" id="PS51257">
    <property type="entry name" value="PROKAR_LIPOPROTEIN"/>
    <property type="match status" value="1"/>
</dbReference>
<accession>A0AA49A8Z3</accession>
<evidence type="ECO:0000256" key="1">
    <source>
        <dbReference type="SAM" id="SignalP"/>
    </source>
</evidence>
<reference evidence="3 4" key="1">
    <citation type="submission" date="2020-11" db="EMBL/GenBank/DDBJ databases">
        <authorList>
            <person name="Sun Q."/>
        </authorList>
    </citation>
    <scope>NUCLEOTIDE SEQUENCE [LARGE SCALE GENOMIC DNA]</scope>
    <source>
        <strain evidence="3 4">P8398</strain>
    </source>
</reference>
<dbReference type="Pfam" id="PF07589">
    <property type="entry name" value="PEP-CTERM"/>
    <property type="match status" value="1"/>
</dbReference>
<evidence type="ECO:0000259" key="2">
    <source>
        <dbReference type="Pfam" id="PF07589"/>
    </source>
</evidence>
<protein>
    <submittedName>
        <fullName evidence="3">PEP-CTERM sorting domain-containing protein</fullName>
    </submittedName>
</protein>